<gene>
    <name evidence="1" type="ORF">DY000_02061576</name>
</gene>
<sequence>MYLRLDKKEERHRLGEANQISRGGAQWSFKYSRRQGLERKLRERERDAR</sequence>
<evidence type="ECO:0000313" key="1">
    <source>
        <dbReference type="EMBL" id="KAF3519270.1"/>
    </source>
</evidence>
<dbReference type="EMBL" id="QGKV02001556">
    <property type="protein sequence ID" value="KAF3519270.1"/>
    <property type="molecule type" value="Genomic_DNA"/>
</dbReference>
<name>A0ABQ7AXZ5_BRACR</name>
<accession>A0ABQ7AXZ5</accession>
<reference evidence="1 2" key="1">
    <citation type="journal article" date="2020" name="BMC Genomics">
        <title>Intraspecific diversification of the crop wild relative Brassica cretica Lam. using demographic model selection.</title>
        <authorList>
            <person name="Kioukis A."/>
            <person name="Michalopoulou V.A."/>
            <person name="Briers L."/>
            <person name="Pirintsos S."/>
            <person name="Studholme D.J."/>
            <person name="Pavlidis P."/>
            <person name="Sarris P.F."/>
        </authorList>
    </citation>
    <scope>NUCLEOTIDE SEQUENCE [LARGE SCALE GENOMIC DNA]</scope>
    <source>
        <strain evidence="2">cv. PFS-1207/04</strain>
    </source>
</reference>
<evidence type="ECO:0000313" key="2">
    <source>
        <dbReference type="Proteomes" id="UP000266723"/>
    </source>
</evidence>
<keyword evidence="2" id="KW-1185">Reference proteome</keyword>
<protein>
    <recommendedName>
        <fullName evidence="3">IBB domain-containing protein</fullName>
    </recommendedName>
</protein>
<proteinExistence type="predicted"/>
<organism evidence="1 2">
    <name type="scientific">Brassica cretica</name>
    <name type="common">Mustard</name>
    <dbReference type="NCBI Taxonomy" id="69181"/>
    <lineage>
        <taxon>Eukaryota</taxon>
        <taxon>Viridiplantae</taxon>
        <taxon>Streptophyta</taxon>
        <taxon>Embryophyta</taxon>
        <taxon>Tracheophyta</taxon>
        <taxon>Spermatophyta</taxon>
        <taxon>Magnoliopsida</taxon>
        <taxon>eudicotyledons</taxon>
        <taxon>Gunneridae</taxon>
        <taxon>Pentapetalae</taxon>
        <taxon>rosids</taxon>
        <taxon>malvids</taxon>
        <taxon>Brassicales</taxon>
        <taxon>Brassicaceae</taxon>
        <taxon>Brassiceae</taxon>
        <taxon>Brassica</taxon>
    </lineage>
</organism>
<comment type="caution">
    <text evidence="1">The sequence shown here is derived from an EMBL/GenBank/DDBJ whole genome shotgun (WGS) entry which is preliminary data.</text>
</comment>
<dbReference type="Proteomes" id="UP000266723">
    <property type="component" value="Unassembled WGS sequence"/>
</dbReference>
<evidence type="ECO:0008006" key="3">
    <source>
        <dbReference type="Google" id="ProtNLM"/>
    </source>
</evidence>